<proteinExistence type="predicted"/>
<dbReference type="EMBL" id="MU273719">
    <property type="protein sequence ID" value="KAI0028836.1"/>
    <property type="molecule type" value="Genomic_DNA"/>
</dbReference>
<accession>A0ACB8QC31</accession>
<keyword evidence="2" id="KW-1185">Reference proteome</keyword>
<reference evidence="1" key="2">
    <citation type="journal article" date="2022" name="New Phytol.">
        <title>Evolutionary transition to the ectomycorrhizal habit in the genomes of a hyperdiverse lineage of mushroom-forming fungi.</title>
        <authorList>
            <person name="Looney B."/>
            <person name="Miyauchi S."/>
            <person name="Morin E."/>
            <person name="Drula E."/>
            <person name="Courty P.E."/>
            <person name="Kohler A."/>
            <person name="Kuo A."/>
            <person name="LaButti K."/>
            <person name="Pangilinan J."/>
            <person name="Lipzen A."/>
            <person name="Riley R."/>
            <person name="Andreopoulos W."/>
            <person name="He G."/>
            <person name="Johnson J."/>
            <person name="Nolan M."/>
            <person name="Tritt A."/>
            <person name="Barry K.W."/>
            <person name="Grigoriev I.V."/>
            <person name="Nagy L.G."/>
            <person name="Hibbett D."/>
            <person name="Henrissat B."/>
            <person name="Matheny P.B."/>
            <person name="Labbe J."/>
            <person name="Martin F.M."/>
        </authorList>
    </citation>
    <scope>NUCLEOTIDE SEQUENCE</scope>
    <source>
        <strain evidence="1">EC-137</strain>
    </source>
</reference>
<protein>
    <submittedName>
        <fullName evidence="1">Aspartic peptidase domain-containing protein</fullName>
    </submittedName>
</protein>
<feature type="non-terminal residue" evidence="1">
    <location>
        <position position="470"/>
    </location>
</feature>
<reference evidence="1" key="1">
    <citation type="submission" date="2021-02" db="EMBL/GenBank/DDBJ databases">
        <authorList>
            <consortium name="DOE Joint Genome Institute"/>
            <person name="Ahrendt S."/>
            <person name="Looney B.P."/>
            <person name="Miyauchi S."/>
            <person name="Morin E."/>
            <person name="Drula E."/>
            <person name="Courty P.E."/>
            <person name="Chicoki N."/>
            <person name="Fauchery L."/>
            <person name="Kohler A."/>
            <person name="Kuo A."/>
            <person name="Labutti K."/>
            <person name="Pangilinan J."/>
            <person name="Lipzen A."/>
            <person name="Riley R."/>
            <person name="Andreopoulos W."/>
            <person name="He G."/>
            <person name="Johnson J."/>
            <person name="Barry K.W."/>
            <person name="Grigoriev I.V."/>
            <person name="Nagy L."/>
            <person name="Hibbett D."/>
            <person name="Henrissat B."/>
            <person name="Matheny P.B."/>
            <person name="Labbe J."/>
            <person name="Martin F."/>
        </authorList>
    </citation>
    <scope>NUCLEOTIDE SEQUENCE</scope>
    <source>
        <strain evidence="1">EC-137</strain>
    </source>
</reference>
<comment type="caution">
    <text evidence="1">The sequence shown here is derived from an EMBL/GenBank/DDBJ whole genome shotgun (WGS) entry which is preliminary data.</text>
</comment>
<gene>
    <name evidence="1" type="ORF">K488DRAFT_57664</name>
</gene>
<sequence>MRASLPPNSPRSVLTYASVYTLPITVGASQQSLQVQLDTGSSDLWLASTSCTSSVCSKSKLYDPSSALPTGRTFNITYLAGQAAGPIYWDTLNFGGYNIANQALAAVSSVSSEPLESSFNGVLGLALSANSIIQQQIIATDSNAPDGAIVSSNLFGITPAADAPAARFLSVSLQRPGMDTVPSLLGIGRHPAALVQDPAHVTYSEIVRSFAGELFWESSVRDITVWVNGTARPIALGRSTSGAVFPTAVLDTGVPYILSSTAIANALYGALGIGPGSDGQYYVPCDTPINMTITLDGQPAQPLHPLDLTAVPSSNPSATTCVGLIQTDGGALDSAGGVQPLPDVILGVAFLRNIYMVMAFDEPGSDGLFPNASGQDARPHLGMLGLTNITQALDEFNTVRVLGQPLTSQNGPASSTAAGSGHGLSVGVKVVIGLLAFIGLCAVLFGAFFLFLRRRYQRAGGHADAPEGRD</sequence>
<evidence type="ECO:0000313" key="2">
    <source>
        <dbReference type="Proteomes" id="UP000814128"/>
    </source>
</evidence>
<organism evidence="1 2">
    <name type="scientific">Vararia minispora EC-137</name>
    <dbReference type="NCBI Taxonomy" id="1314806"/>
    <lineage>
        <taxon>Eukaryota</taxon>
        <taxon>Fungi</taxon>
        <taxon>Dikarya</taxon>
        <taxon>Basidiomycota</taxon>
        <taxon>Agaricomycotina</taxon>
        <taxon>Agaricomycetes</taxon>
        <taxon>Russulales</taxon>
        <taxon>Lachnocladiaceae</taxon>
        <taxon>Vararia</taxon>
    </lineage>
</organism>
<dbReference type="Proteomes" id="UP000814128">
    <property type="component" value="Unassembled WGS sequence"/>
</dbReference>
<name>A0ACB8QC31_9AGAM</name>
<evidence type="ECO:0000313" key="1">
    <source>
        <dbReference type="EMBL" id="KAI0028836.1"/>
    </source>
</evidence>